<gene>
    <name evidence="2" type="ORF">LA521A_26130</name>
</gene>
<dbReference type="Pfam" id="PF22677">
    <property type="entry name" value="Ble-like_N"/>
    <property type="match status" value="1"/>
</dbReference>
<dbReference type="RefSeq" id="WP_281779346.1">
    <property type="nucleotide sequence ID" value="NZ_AP027041.1"/>
</dbReference>
<accession>A0ABN6UN77</accession>
<dbReference type="Gene3D" id="3.10.180.10">
    <property type="entry name" value="2,3-Dihydroxybiphenyl 1,2-Dioxygenase, domain 1"/>
    <property type="match status" value="1"/>
</dbReference>
<dbReference type="InterPro" id="IPR037523">
    <property type="entry name" value="VOC_core"/>
</dbReference>
<organism evidence="2 3">
    <name type="scientific">Lysobacter auxotrophicus</name>
    <dbReference type="NCBI Taxonomy" id="2992573"/>
    <lineage>
        <taxon>Bacteria</taxon>
        <taxon>Pseudomonadati</taxon>
        <taxon>Pseudomonadota</taxon>
        <taxon>Gammaproteobacteria</taxon>
        <taxon>Lysobacterales</taxon>
        <taxon>Lysobacteraceae</taxon>
        <taxon>Lysobacter</taxon>
    </lineage>
</organism>
<proteinExistence type="predicted"/>
<dbReference type="SUPFAM" id="SSF54593">
    <property type="entry name" value="Glyoxalase/Bleomycin resistance protein/Dihydroxybiphenyl dioxygenase"/>
    <property type="match status" value="1"/>
</dbReference>
<dbReference type="PROSITE" id="PS51819">
    <property type="entry name" value="VOC"/>
    <property type="match status" value="1"/>
</dbReference>
<evidence type="ECO:0000259" key="1">
    <source>
        <dbReference type="PROSITE" id="PS51819"/>
    </source>
</evidence>
<protein>
    <submittedName>
        <fullName evidence="2">Glyoxalase</fullName>
    </submittedName>
</protein>
<dbReference type="PANTHER" id="PTHR36503:SF2">
    <property type="entry name" value="BLR2408 PROTEIN"/>
    <property type="match status" value="1"/>
</dbReference>
<keyword evidence="3" id="KW-1185">Reference proteome</keyword>
<name>A0ABN6UN77_9GAMM</name>
<dbReference type="InterPro" id="IPR029068">
    <property type="entry name" value="Glyas_Bleomycin-R_OHBP_Dase"/>
</dbReference>
<evidence type="ECO:0000313" key="3">
    <source>
        <dbReference type="Proteomes" id="UP001317822"/>
    </source>
</evidence>
<dbReference type="InterPro" id="IPR053863">
    <property type="entry name" value="Glyoxy/Ble-like_N"/>
</dbReference>
<dbReference type="Proteomes" id="UP001317822">
    <property type="component" value="Chromosome"/>
</dbReference>
<reference evidence="2 3" key="1">
    <citation type="journal article" date="2023" name="Int. J. Syst. Evol. Microbiol.">
        <title>Physiological and genomic analyses of cobalamin (vitamin B12)-auxotrophy of Lysobacter auxotrophicus sp. nov., a methionine-auxotrophic chitinolytic bacterium isolated from chitin-treated soil.</title>
        <authorList>
            <person name="Saito A."/>
            <person name="Dohra H."/>
            <person name="Hamada M."/>
            <person name="Moriuchi R."/>
            <person name="Kotsuchibashi Y."/>
            <person name="Mori K."/>
        </authorList>
    </citation>
    <scope>NUCLEOTIDE SEQUENCE [LARGE SCALE GENOMIC DNA]</scope>
    <source>
        <strain evidence="2 3">5-21a</strain>
    </source>
</reference>
<sequence>MSTQIFVNLPVHDLPKSKTFFESLGYAFNPQFTDDKGACMVVDDSIYVMLLTREFFGTFVKKPVADTRQVVGAITCMSLDSREAVDEIHAKALKAGATSGGDPQDYGFMYSRAFQDIDGNHWEFVHMSGTPDAA</sequence>
<evidence type="ECO:0000313" key="2">
    <source>
        <dbReference type="EMBL" id="BDU17412.1"/>
    </source>
</evidence>
<dbReference type="PANTHER" id="PTHR36503">
    <property type="entry name" value="BLR2520 PROTEIN"/>
    <property type="match status" value="1"/>
</dbReference>
<dbReference type="EMBL" id="AP027041">
    <property type="protein sequence ID" value="BDU17412.1"/>
    <property type="molecule type" value="Genomic_DNA"/>
</dbReference>
<feature type="domain" description="VOC" evidence="1">
    <location>
        <begin position="2"/>
        <end position="127"/>
    </location>
</feature>